<evidence type="ECO:0000256" key="5">
    <source>
        <dbReference type="ARBA" id="ARBA00038966"/>
    </source>
</evidence>
<keyword evidence="8" id="KW-1185">Reference proteome</keyword>
<name>A0ABP0EDK5_9ASCO</name>
<dbReference type="EMBL" id="OZ004257">
    <property type="protein sequence ID" value="CAK7909322.1"/>
    <property type="molecule type" value="Genomic_DNA"/>
</dbReference>
<dbReference type="InterPro" id="IPR002698">
    <property type="entry name" value="FTHF_cligase"/>
</dbReference>
<evidence type="ECO:0000313" key="8">
    <source>
        <dbReference type="Proteomes" id="UP001497600"/>
    </source>
</evidence>
<dbReference type="EC" id="6.3.3.2" evidence="5 6"/>
<dbReference type="NCBIfam" id="TIGR02727">
    <property type="entry name" value="MTHFS_bact"/>
    <property type="match status" value="1"/>
</dbReference>
<gene>
    <name evidence="7" type="primary">FAU1</name>
    <name evidence="7" type="ORF">CAAN4_E14290</name>
</gene>
<dbReference type="InterPro" id="IPR037171">
    <property type="entry name" value="NagB/RpiA_transferase-like"/>
</dbReference>
<dbReference type="Gene3D" id="3.40.50.10420">
    <property type="entry name" value="NagB/RpiA/CoA transferase-like"/>
    <property type="match status" value="1"/>
</dbReference>
<evidence type="ECO:0000256" key="4">
    <source>
        <dbReference type="ARBA" id="ARBA00036539"/>
    </source>
</evidence>
<keyword evidence="6" id="KW-0460">Magnesium</keyword>
<comment type="cofactor">
    <cofactor evidence="6">
        <name>Mg(2+)</name>
        <dbReference type="ChEBI" id="CHEBI:18420"/>
    </cofactor>
</comment>
<keyword evidence="6" id="KW-0479">Metal-binding</keyword>
<evidence type="ECO:0000256" key="3">
    <source>
        <dbReference type="ARBA" id="ARBA00022840"/>
    </source>
</evidence>
<dbReference type="PIRSF" id="PIRSF006806">
    <property type="entry name" value="FTHF_cligase"/>
    <property type="match status" value="1"/>
</dbReference>
<evidence type="ECO:0000256" key="2">
    <source>
        <dbReference type="ARBA" id="ARBA00022741"/>
    </source>
</evidence>
<evidence type="ECO:0000256" key="6">
    <source>
        <dbReference type="RuleBase" id="RU361279"/>
    </source>
</evidence>
<dbReference type="PANTHER" id="PTHR23407">
    <property type="entry name" value="ATPASE INHIBITOR/5-FORMYLTETRAHYDROFOLATE CYCLO-LIGASE"/>
    <property type="match status" value="1"/>
</dbReference>
<comment type="similarity">
    <text evidence="1 6">Belongs to the 5-formyltetrahydrofolate cyclo-ligase family.</text>
</comment>
<evidence type="ECO:0000256" key="1">
    <source>
        <dbReference type="ARBA" id="ARBA00010638"/>
    </source>
</evidence>
<reference evidence="7 8" key="1">
    <citation type="submission" date="2024-01" db="EMBL/GenBank/DDBJ databases">
        <authorList>
            <consortium name="Genoscope - CEA"/>
            <person name="William W."/>
        </authorList>
    </citation>
    <scope>NUCLEOTIDE SEQUENCE [LARGE SCALE GENOMIC DNA]</scope>
    <source>
        <strain evidence="7 8">29B2s-10</strain>
    </source>
</reference>
<protein>
    <recommendedName>
        <fullName evidence="5 6">5-formyltetrahydrofolate cyclo-ligase</fullName>
        <ecNumber evidence="5 6">6.3.3.2</ecNumber>
    </recommendedName>
</protein>
<dbReference type="SUPFAM" id="SSF100950">
    <property type="entry name" value="NagB/RpiA/CoA transferase-like"/>
    <property type="match status" value="1"/>
</dbReference>
<dbReference type="InterPro" id="IPR024185">
    <property type="entry name" value="FTHF_cligase-like_sf"/>
</dbReference>
<organism evidence="7 8">
    <name type="scientific">[Candida] anglica</name>
    <dbReference type="NCBI Taxonomy" id="148631"/>
    <lineage>
        <taxon>Eukaryota</taxon>
        <taxon>Fungi</taxon>
        <taxon>Dikarya</taxon>
        <taxon>Ascomycota</taxon>
        <taxon>Saccharomycotina</taxon>
        <taxon>Pichiomycetes</taxon>
        <taxon>Debaryomycetaceae</taxon>
        <taxon>Kurtzmaniella</taxon>
    </lineage>
</organism>
<keyword evidence="2 6" id="KW-0547">Nucleotide-binding</keyword>
<accession>A0ABP0EDK5</accession>
<sequence>MALGKAALRSALKKELQLVTQDELLRQSMNVRRSLEKVPAFQNAKSVALYMNMPHSEVQTLQMVESSFQTGKKVYLPKCNFKPCVGRKKNYLSMLEVQSYEEVLSFKPQGKYQLLEPVDGKDALEQGNLDLIVVPGVAFTKEGKRLGHGAGFYDEFLSVYFEKFGKLPYLIGVGLKVQLVDELPTEAHDWTLDCVVVENEVYCKRIDSPRHDLE</sequence>
<dbReference type="PANTHER" id="PTHR23407:SF1">
    <property type="entry name" value="5-FORMYLTETRAHYDROFOLATE CYCLO-LIGASE"/>
    <property type="match status" value="1"/>
</dbReference>
<comment type="catalytic activity">
    <reaction evidence="4 6">
        <text>(6S)-5-formyl-5,6,7,8-tetrahydrofolate + ATP = (6R)-5,10-methenyltetrahydrofolate + ADP + phosphate</text>
        <dbReference type="Rhea" id="RHEA:10488"/>
        <dbReference type="ChEBI" id="CHEBI:30616"/>
        <dbReference type="ChEBI" id="CHEBI:43474"/>
        <dbReference type="ChEBI" id="CHEBI:57455"/>
        <dbReference type="ChEBI" id="CHEBI:57457"/>
        <dbReference type="ChEBI" id="CHEBI:456216"/>
        <dbReference type="EC" id="6.3.3.2"/>
    </reaction>
</comment>
<dbReference type="Pfam" id="PF01812">
    <property type="entry name" value="5-FTHF_cyc-lig"/>
    <property type="match status" value="1"/>
</dbReference>
<proteinExistence type="inferred from homology"/>
<keyword evidence="3 6" id="KW-0067">ATP-binding</keyword>
<dbReference type="Proteomes" id="UP001497600">
    <property type="component" value="Chromosome E"/>
</dbReference>
<evidence type="ECO:0000313" key="7">
    <source>
        <dbReference type="EMBL" id="CAK7909322.1"/>
    </source>
</evidence>